<dbReference type="RefSeq" id="XP_066079066.1">
    <property type="nucleotide sequence ID" value="XM_066222969.1"/>
</dbReference>
<keyword evidence="3" id="KW-1185">Reference proteome</keyword>
<feature type="compositionally biased region" description="Polar residues" evidence="1">
    <location>
        <begin position="317"/>
        <end position="336"/>
    </location>
</feature>
<dbReference type="Proteomes" id="UP001355207">
    <property type="component" value="Chromosome 10"/>
</dbReference>
<gene>
    <name evidence="2" type="ORF">L201_007258</name>
</gene>
<reference evidence="2 3" key="1">
    <citation type="submission" date="2024-01" db="EMBL/GenBank/DDBJ databases">
        <title>Comparative genomics of Cryptococcus and Kwoniella reveals pathogenesis evolution and contrasting modes of karyotype evolution via chromosome fusion or intercentromeric recombination.</title>
        <authorList>
            <person name="Coelho M.A."/>
            <person name="David-Palma M."/>
            <person name="Shea T."/>
            <person name="Bowers K."/>
            <person name="McGinley-Smith S."/>
            <person name="Mohammad A.W."/>
            <person name="Gnirke A."/>
            <person name="Yurkov A.M."/>
            <person name="Nowrousian M."/>
            <person name="Sun S."/>
            <person name="Cuomo C.A."/>
            <person name="Heitman J."/>
        </authorList>
    </citation>
    <scope>NUCLEOTIDE SEQUENCE [LARGE SCALE GENOMIC DNA]</scope>
    <source>
        <strain evidence="2 3">CBS 6074</strain>
    </source>
</reference>
<protein>
    <submittedName>
        <fullName evidence="2">Uncharacterized protein</fullName>
    </submittedName>
</protein>
<dbReference type="AlphaFoldDB" id="A0AAX4K585"/>
<dbReference type="GeneID" id="91097927"/>
<feature type="region of interest" description="Disordered" evidence="1">
    <location>
        <begin position="315"/>
        <end position="344"/>
    </location>
</feature>
<dbReference type="EMBL" id="CP144107">
    <property type="protein sequence ID" value="WWC92304.1"/>
    <property type="molecule type" value="Genomic_DNA"/>
</dbReference>
<organism evidence="2 3">
    <name type="scientific">Kwoniella dendrophila CBS 6074</name>
    <dbReference type="NCBI Taxonomy" id="1295534"/>
    <lineage>
        <taxon>Eukaryota</taxon>
        <taxon>Fungi</taxon>
        <taxon>Dikarya</taxon>
        <taxon>Basidiomycota</taxon>
        <taxon>Agaricomycotina</taxon>
        <taxon>Tremellomycetes</taxon>
        <taxon>Tremellales</taxon>
        <taxon>Cryptococcaceae</taxon>
        <taxon>Kwoniella</taxon>
    </lineage>
</organism>
<evidence type="ECO:0000313" key="3">
    <source>
        <dbReference type="Proteomes" id="UP001355207"/>
    </source>
</evidence>
<evidence type="ECO:0000313" key="2">
    <source>
        <dbReference type="EMBL" id="WWC92304.1"/>
    </source>
</evidence>
<name>A0AAX4K585_9TREE</name>
<accession>A0AAX4K585</accession>
<proteinExistence type="predicted"/>
<evidence type="ECO:0000256" key="1">
    <source>
        <dbReference type="SAM" id="MobiDB-lite"/>
    </source>
</evidence>
<sequence length="397" mass="45717">MEYPYSKHINFTNTDERYGFTARLVSTKRGRNTDYKLHFETLYSPHTEDEQDTDPSSGQYKPITYNSIPILSETFEDAMKLWNEPQVDSVEVNVLMLYKDRKRNMNSFLLPTESFGKSIENMVATQLESDKSLYLARKKVASSKIPNSDINRLYNRAPGSVHLSRRYLLPIAQTCLMDLESKQYEATKILLKTLYTDRVGENMKKEDIELMTNNKGLEYRLMHDRNAQVKKDLAVQELRLLEGSMFKEKEGEVPKTILQDKFDQLSIYYENSVKQTETIKKTFLERFHARYGSGTDVPMHGDKWNALAKEYTERSKSSVLNSSQNIETSDSSQGQLASDVHTEKESNEIIGSELSATSKADTPICFPPHTVTKRSKLLRIKPEDMDWTYAPTSESNN</sequence>